<keyword evidence="1" id="KW-0472">Membrane</keyword>
<evidence type="ECO:0000313" key="4">
    <source>
        <dbReference type="Proteomes" id="UP001565927"/>
    </source>
</evidence>
<protein>
    <submittedName>
        <fullName evidence="3">TadE/TadG family type IV pilus assembly protein</fullName>
    </submittedName>
</protein>
<evidence type="ECO:0000256" key="1">
    <source>
        <dbReference type="SAM" id="Phobius"/>
    </source>
</evidence>
<dbReference type="RefSeq" id="WP_370441350.1">
    <property type="nucleotide sequence ID" value="NZ_JBGFTU010000010.1"/>
</dbReference>
<dbReference type="InterPro" id="IPR012495">
    <property type="entry name" value="TadE-like_dom"/>
</dbReference>
<organism evidence="3 4">
    <name type="scientific">Kineococcus halophytocola</name>
    <dbReference type="NCBI Taxonomy" id="3234027"/>
    <lineage>
        <taxon>Bacteria</taxon>
        <taxon>Bacillati</taxon>
        <taxon>Actinomycetota</taxon>
        <taxon>Actinomycetes</taxon>
        <taxon>Kineosporiales</taxon>
        <taxon>Kineosporiaceae</taxon>
        <taxon>Kineococcus</taxon>
    </lineage>
</organism>
<feature type="domain" description="TadE-like" evidence="2">
    <location>
        <begin position="26"/>
        <end position="67"/>
    </location>
</feature>
<dbReference type="Proteomes" id="UP001565927">
    <property type="component" value="Unassembled WGS sequence"/>
</dbReference>
<dbReference type="EMBL" id="JBGFTU010000010">
    <property type="protein sequence ID" value="MEZ0165123.1"/>
    <property type="molecule type" value="Genomic_DNA"/>
</dbReference>
<name>A0ABV4H357_9ACTN</name>
<gene>
    <name evidence="3" type="ORF">AB2L27_10145</name>
</gene>
<keyword evidence="4" id="KW-1185">Reference proteome</keyword>
<reference evidence="3 4" key="1">
    <citation type="submission" date="2024-07" db="EMBL/GenBank/DDBJ databases">
        <authorList>
            <person name="Thanompreechachai J."/>
            <person name="Duangmal K."/>
        </authorList>
    </citation>
    <scope>NUCLEOTIDE SEQUENCE [LARGE SCALE GENOMIC DNA]</scope>
    <source>
        <strain evidence="3 4">LSe6-4</strain>
    </source>
</reference>
<evidence type="ECO:0000259" key="2">
    <source>
        <dbReference type="Pfam" id="PF07811"/>
    </source>
</evidence>
<accession>A0ABV4H357</accession>
<feature type="transmembrane region" description="Helical" evidence="1">
    <location>
        <begin position="34"/>
        <end position="54"/>
    </location>
</feature>
<keyword evidence="1" id="KW-1133">Transmembrane helix</keyword>
<keyword evidence="1" id="KW-0812">Transmembrane</keyword>
<proteinExistence type="predicted"/>
<comment type="caution">
    <text evidence="3">The sequence shown here is derived from an EMBL/GenBank/DDBJ whole genome shotgun (WGS) entry which is preliminary data.</text>
</comment>
<sequence length="150" mass="16185">MRDRRGRRFLRHVMPGAGARGDCDRGSAALEMAFIAPVFLLLVFSGVQIGLWAYGRSVALAAAREGVAQLRVLPDEQFAAAADPVVRAHVEQFAVTVGRESLLEPRATTAWTRDRVTVAVSGRVVSLVPGLDLRTTQRASGTVERFAGAR</sequence>
<dbReference type="Pfam" id="PF07811">
    <property type="entry name" value="TadE"/>
    <property type="match status" value="1"/>
</dbReference>
<evidence type="ECO:0000313" key="3">
    <source>
        <dbReference type="EMBL" id="MEZ0165123.1"/>
    </source>
</evidence>